<dbReference type="Gene3D" id="3.40.50.1820">
    <property type="entry name" value="alpha/beta hydrolase"/>
    <property type="match status" value="1"/>
</dbReference>
<dbReference type="PANTHER" id="PTHR43689:SF8">
    <property type="entry name" value="ALPHA_BETA-HYDROLASES SUPERFAMILY PROTEIN"/>
    <property type="match status" value="1"/>
</dbReference>
<keyword evidence="1" id="KW-0732">Signal</keyword>
<feature type="signal peptide" evidence="1">
    <location>
        <begin position="1"/>
        <end position="19"/>
    </location>
</feature>
<evidence type="ECO:0000259" key="2">
    <source>
        <dbReference type="Pfam" id="PF00561"/>
    </source>
</evidence>
<dbReference type="InterPro" id="IPR000639">
    <property type="entry name" value="Epox_hydrolase-like"/>
</dbReference>
<dbReference type="Proteomes" id="UP000054770">
    <property type="component" value="Unassembled WGS sequence"/>
</dbReference>
<protein>
    <submittedName>
        <fullName evidence="3">Alpha/beta hydrolase fold protein</fullName>
    </submittedName>
</protein>
<evidence type="ECO:0000313" key="3">
    <source>
        <dbReference type="EMBL" id="SAL85572.1"/>
    </source>
</evidence>
<dbReference type="SUPFAM" id="SSF53474">
    <property type="entry name" value="alpha/beta-Hydrolases"/>
    <property type="match status" value="1"/>
</dbReference>
<reference evidence="3" key="1">
    <citation type="submission" date="2016-01" db="EMBL/GenBank/DDBJ databases">
        <authorList>
            <person name="Peeters C."/>
        </authorList>
    </citation>
    <scope>NUCLEOTIDE SEQUENCE [LARGE SCALE GENOMIC DNA]</scope>
    <source>
        <strain evidence="3">LMG 22940</strain>
    </source>
</reference>
<name>A0A158KWP6_9BURK</name>
<feature type="domain" description="AB hydrolase-1" evidence="2">
    <location>
        <begin position="66"/>
        <end position="306"/>
    </location>
</feature>
<comment type="caution">
    <text evidence="3">The sequence shown here is derived from an EMBL/GenBank/DDBJ whole genome shotgun (WGS) entry which is preliminary data.</text>
</comment>
<dbReference type="OrthoDB" id="9780765at2"/>
<gene>
    <name evidence="3" type="ORF">AWB68_07728</name>
</gene>
<proteinExistence type="predicted"/>
<evidence type="ECO:0000256" key="1">
    <source>
        <dbReference type="SAM" id="SignalP"/>
    </source>
</evidence>
<dbReference type="RefSeq" id="WP_087649533.1">
    <property type="nucleotide sequence ID" value="NZ_FCON02000193.1"/>
</dbReference>
<organism evidence="3 4">
    <name type="scientific">Caballeronia choica</name>
    <dbReference type="NCBI Taxonomy" id="326476"/>
    <lineage>
        <taxon>Bacteria</taxon>
        <taxon>Pseudomonadati</taxon>
        <taxon>Pseudomonadota</taxon>
        <taxon>Betaproteobacteria</taxon>
        <taxon>Burkholderiales</taxon>
        <taxon>Burkholderiaceae</taxon>
        <taxon>Caballeronia</taxon>
    </lineage>
</organism>
<evidence type="ECO:0000313" key="4">
    <source>
        <dbReference type="Proteomes" id="UP000054770"/>
    </source>
</evidence>
<dbReference type="PRINTS" id="PR00412">
    <property type="entry name" value="EPOXHYDRLASE"/>
</dbReference>
<dbReference type="GO" id="GO:0016787">
    <property type="term" value="F:hydrolase activity"/>
    <property type="evidence" value="ECO:0007669"/>
    <property type="project" value="UniProtKB-KW"/>
</dbReference>
<dbReference type="Pfam" id="PF00561">
    <property type="entry name" value="Abhydrolase_1"/>
    <property type="match status" value="1"/>
</dbReference>
<sequence length="351" mass="37966">MARSFKKLAASPATTGALAAAATAALATALWVRHRARNAERENPPIGRFIEVDGVRLHYLERGEGPAVVLLHGNTVLLQDFVGSGLIERLAERHRVIAFDRPGFGYSERPRDRIWTAQAQAALLQKALAQIEVEQPVVLGHSWGTLVALGIAVGFPADVRGLVLISGYYYPTARLDVAMTAPAALPVLGDAMRYTVSPLTGRLLLKRTVKTMFAPAPMPDNFFDVMPREMMLRPIQIRADAEDAAFMIPAAAQFRANYSELEMPVSIFAGRGDKIVDPESHSVRLHRELPRSTLVVAPGAGHMVHYALADEIIEAIDLLTAEREAKPIDCDFAIGDAPLDAGRSSVAPAAA</sequence>
<dbReference type="InterPro" id="IPR029058">
    <property type="entry name" value="AB_hydrolase_fold"/>
</dbReference>
<keyword evidence="3" id="KW-0378">Hydrolase</keyword>
<dbReference type="InterPro" id="IPR000073">
    <property type="entry name" value="AB_hydrolase_1"/>
</dbReference>
<keyword evidence="4" id="KW-1185">Reference proteome</keyword>
<dbReference type="PANTHER" id="PTHR43689">
    <property type="entry name" value="HYDROLASE"/>
    <property type="match status" value="1"/>
</dbReference>
<feature type="chain" id="PRO_5011116097" evidence="1">
    <location>
        <begin position="20"/>
        <end position="351"/>
    </location>
</feature>
<accession>A0A158KWP6</accession>
<dbReference type="PRINTS" id="PR00111">
    <property type="entry name" value="ABHYDROLASE"/>
</dbReference>
<dbReference type="EMBL" id="FCON02000193">
    <property type="protein sequence ID" value="SAL85572.1"/>
    <property type="molecule type" value="Genomic_DNA"/>
</dbReference>
<dbReference type="AlphaFoldDB" id="A0A158KWP6"/>